<dbReference type="AlphaFoldDB" id="A0A1G6QII1"/>
<dbReference type="SUPFAM" id="SSF51658">
    <property type="entry name" value="Xylose isomerase-like"/>
    <property type="match status" value="1"/>
</dbReference>
<dbReference type="InterPro" id="IPR036237">
    <property type="entry name" value="Xyl_isomerase-like_sf"/>
</dbReference>
<protein>
    <submittedName>
        <fullName evidence="2">Sugar phosphate isomerase/epimerase</fullName>
    </submittedName>
</protein>
<feature type="domain" description="Xylose isomerase-like TIM barrel" evidence="1">
    <location>
        <begin position="24"/>
        <end position="260"/>
    </location>
</feature>
<name>A0A1G6QII1_9BACI</name>
<keyword evidence="3" id="KW-1185">Reference proteome</keyword>
<dbReference type="RefSeq" id="WP_093727185.1">
    <property type="nucleotide sequence ID" value="NZ_FMZB01000005.1"/>
</dbReference>
<accession>A0A1G6QII1</accession>
<dbReference type="OrthoDB" id="110795at2"/>
<dbReference type="Pfam" id="PF01261">
    <property type="entry name" value="AP_endonuc_2"/>
    <property type="match status" value="1"/>
</dbReference>
<dbReference type="PANTHER" id="PTHR12110">
    <property type="entry name" value="HYDROXYPYRUVATE ISOMERASE"/>
    <property type="match status" value="1"/>
</dbReference>
<dbReference type="PANTHER" id="PTHR12110:SF21">
    <property type="entry name" value="XYLOSE ISOMERASE-LIKE TIM BARREL DOMAIN-CONTAINING PROTEIN"/>
    <property type="match status" value="1"/>
</dbReference>
<dbReference type="Proteomes" id="UP000198666">
    <property type="component" value="Unassembled WGS sequence"/>
</dbReference>
<dbReference type="GO" id="GO:0016853">
    <property type="term" value="F:isomerase activity"/>
    <property type="evidence" value="ECO:0007669"/>
    <property type="project" value="UniProtKB-KW"/>
</dbReference>
<sequence length="270" mass="30506">MKKTICYSDLALLSNNLLHNIDTLIEYGADKIELLMDGPEWNAMENLFQELAQKLLSIPVGYTIHPPAWDINLTSENYATREVAFTEYKKAIEFAGSIQATHVVIHPGFCFSPVFDKQIAQLRAKEYISELCRIAKPLHVKLAIENVGYNGSSLFTQEEFTKFLADIDETAGFLIDTGHAHLNNWDIPRLINETKDRLLALHLHDNDGKGDTHLVIGDGTIEWDPIFTAIREDAPHAELILEYAPNTPLEKLQEGKDLLQSRIKANLELK</sequence>
<dbReference type="EMBL" id="FMZB01000005">
    <property type="protein sequence ID" value="SDC92133.1"/>
    <property type="molecule type" value="Genomic_DNA"/>
</dbReference>
<evidence type="ECO:0000313" key="2">
    <source>
        <dbReference type="EMBL" id="SDC92133.1"/>
    </source>
</evidence>
<evidence type="ECO:0000313" key="3">
    <source>
        <dbReference type="Proteomes" id="UP000198666"/>
    </source>
</evidence>
<reference evidence="3" key="1">
    <citation type="submission" date="2016-10" db="EMBL/GenBank/DDBJ databases">
        <authorList>
            <person name="Varghese N."/>
            <person name="Submissions S."/>
        </authorList>
    </citation>
    <scope>NUCLEOTIDE SEQUENCE [LARGE SCALE GENOMIC DNA]</scope>
    <source>
        <strain evidence="3">DSM 21620</strain>
    </source>
</reference>
<dbReference type="InterPro" id="IPR050312">
    <property type="entry name" value="IolE/XylAMocC-like"/>
</dbReference>
<gene>
    <name evidence="2" type="ORF">SAMN05421663_10595</name>
</gene>
<keyword evidence="2" id="KW-0413">Isomerase</keyword>
<evidence type="ECO:0000259" key="1">
    <source>
        <dbReference type="Pfam" id="PF01261"/>
    </source>
</evidence>
<dbReference type="STRING" id="361279.SAMN05421663_10595"/>
<dbReference type="InterPro" id="IPR013022">
    <property type="entry name" value="Xyl_isomerase-like_TIM-brl"/>
</dbReference>
<organism evidence="2 3">
    <name type="scientific">Terribacillus halophilus</name>
    <dbReference type="NCBI Taxonomy" id="361279"/>
    <lineage>
        <taxon>Bacteria</taxon>
        <taxon>Bacillati</taxon>
        <taxon>Bacillota</taxon>
        <taxon>Bacilli</taxon>
        <taxon>Bacillales</taxon>
        <taxon>Bacillaceae</taxon>
        <taxon>Terribacillus</taxon>
    </lineage>
</organism>
<proteinExistence type="predicted"/>
<dbReference type="Gene3D" id="3.20.20.150">
    <property type="entry name" value="Divalent-metal-dependent TIM barrel enzymes"/>
    <property type="match status" value="1"/>
</dbReference>